<proteinExistence type="predicted"/>
<dbReference type="AlphaFoldDB" id="A0A8D8MUR5"/>
<organism evidence="1">
    <name type="scientific">Culex pipiens</name>
    <name type="common">House mosquito</name>
    <dbReference type="NCBI Taxonomy" id="7175"/>
    <lineage>
        <taxon>Eukaryota</taxon>
        <taxon>Metazoa</taxon>
        <taxon>Ecdysozoa</taxon>
        <taxon>Arthropoda</taxon>
        <taxon>Hexapoda</taxon>
        <taxon>Insecta</taxon>
        <taxon>Pterygota</taxon>
        <taxon>Neoptera</taxon>
        <taxon>Endopterygota</taxon>
        <taxon>Diptera</taxon>
        <taxon>Nematocera</taxon>
        <taxon>Culicoidea</taxon>
        <taxon>Culicidae</taxon>
        <taxon>Culicinae</taxon>
        <taxon>Culicini</taxon>
        <taxon>Culex</taxon>
        <taxon>Culex</taxon>
    </lineage>
</organism>
<name>A0A8D8MUR5_CULPI</name>
<protein>
    <submittedName>
        <fullName evidence="1">(northern house mosquito) hypothetical protein</fullName>
    </submittedName>
</protein>
<dbReference type="EMBL" id="HBUE01225150">
    <property type="protein sequence ID" value="CAG6541672.1"/>
    <property type="molecule type" value="Transcribed_RNA"/>
</dbReference>
<sequence>MLQQPKDEEMLPVKAPGKIRFQQHFRDPNRPPALGIALQQAAAVKQFRHHLFQPTTQREEDRIDRDDDPSVVPDRLQAIGPPLGQILQRPPKNLTAQRLVQVVKHLHRTGIDSEQRSLRDVLQPEAQKLRSPVQQGGRVRFQHLSAHQLQRRVQLARRVLTQLDRIIVQPTVTSLAGQLDL</sequence>
<reference evidence="1" key="1">
    <citation type="submission" date="2021-05" db="EMBL/GenBank/DDBJ databases">
        <authorList>
            <person name="Alioto T."/>
            <person name="Alioto T."/>
            <person name="Gomez Garrido J."/>
        </authorList>
    </citation>
    <scope>NUCLEOTIDE SEQUENCE</scope>
</reference>
<accession>A0A8D8MUR5</accession>
<dbReference type="EMBL" id="HBUE01004303">
    <property type="protein sequence ID" value="CAG6445154.1"/>
    <property type="molecule type" value="Transcribed_RNA"/>
</dbReference>
<dbReference type="EMBL" id="HBUE01331866">
    <property type="protein sequence ID" value="CAG6593745.1"/>
    <property type="molecule type" value="Transcribed_RNA"/>
</dbReference>
<evidence type="ECO:0000313" key="1">
    <source>
        <dbReference type="EMBL" id="CAG6541672.1"/>
    </source>
</evidence>